<comment type="caution">
    <text evidence="1">The sequence shown here is derived from an EMBL/GenBank/DDBJ whole genome shotgun (WGS) entry which is preliminary data.</text>
</comment>
<dbReference type="AlphaFoldDB" id="A0AAV4RGJ2"/>
<keyword evidence="2" id="KW-1185">Reference proteome</keyword>
<sequence>MEEKQQRDRLIIAKISLVNRMGNLDIIEDRLFKLSSYSYIDLDEAFRGIPEPDKLLTRIFRQLEYTEYLLNLLQTVMTSSSYTAEKEEAMVYPFTQEDLSILQENLAEKRECINIWAENLNLTEQKIKLQMQKTGKLEEPQEIKVENIRNRKLEKPKNRKLEKPQKVEPEKLKINQIKKISKKKNDTQQWQNVLAELNCFT</sequence>
<name>A0AAV4RGJ2_9ARAC</name>
<accession>A0AAV4RGJ2</accession>
<proteinExistence type="predicted"/>
<reference evidence="1 2" key="1">
    <citation type="submission" date="2021-06" db="EMBL/GenBank/DDBJ databases">
        <title>Caerostris darwini draft genome.</title>
        <authorList>
            <person name="Kono N."/>
            <person name="Arakawa K."/>
        </authorList>
    </citation>
    <scope>NUCLEOTIDE SEQUENCE [LARGE SCALE GENOMIC DNA]</scope>
</reference>
<dbReference type="Proteomes" id="UP001054837">
    <property type="component" value="Unassembled WGS sequence"/>
</dbReference>
<evidence type="ECO:0000313" key="2">
    <source>
        <dbReference type="Proteomes" id="UP001054837"/>
    </source>
</evidence>
<dbReference type="EMBL" id="BPLQ01006218">
    <property type="protein sequence ID" value="GIY20805.1"/>
    <property type="molecule type" value="Genomic_DNA"/>
</dbReference>
<protein>
    <submittedName>
        <fullName evidence="1">Uncharacterized protein</fullName>
    </submittedName>
</protein>
<organism evidence="1 2">
    <name type="scientific">Caerostris darwini</name>
    <dbReference type="NCBI Taxonomy" id="1538125"/>
    <lineage>
        <taxon>Eukaryota</taxon>
        <taxon>Metazoa</taxon>
        <taxon>Ecdysozoa</taxon>
        <taxon>Arthropoda</taxon>
        <taxon>Chelicerata</taxon>
        <taxon>Arachnida</taxon>
        <taxon>Araneae</taxon>
        <taxon>Araneomorphae</taxon>
        <taxon>Entelegynae</taxon>
        <taxon>Araneoidea</taxon>
        <taxon>Araneidae</taxon>
        <taxon>Caerostris</taxon>
    </lineage>
</organism>
<gene>
    <name evidence="1" type="ORF">CDAR_565961</name>
</gene>
<evidence type="ECO:0000313" key="1">
    <source>
        <dbReference type="EMBL" id="GIY20805.1"/>
    </source>
</evidence>